<comment type="cofactor">
    <cofactor evidence="9">
        <name>Co(2+)</name>
        <dbReference type="ChEBI" id="CHEBI:48828"/>
    </cofactor>
    <cofactor evidence="9">
        <name>Zn(2+)</name>
        <dbReference type="ChEBI" id="CHEBI:29105"/>
    </cofactor>
    <cofactor evidence="9">
        <name>Mn(2+)</name>
        <dbReference type="ChEBI" id="CHEBI:29035"/>
    </cofactor>
    <cofactor evidence="9">
        <name>Fe(2+)</name>
        <dbReference type="ChEBI" id="CHEBI:29033"/>
    </cofactor>
    <text evidence="9">Binds 2 divalent metal cations per subunit. Has a high-affinity and a low affinity metal-binding site. The true nature of the physiological cofactor is under debate. The enzyme is active with cobalt, zinc, manganese or divalent iron ions. Most likely, methionine aminopeptidases function as mononuclear Fe(2+)-metalloproteases under physiological conditions, and the catalytically relevant metal-binding site has been assigned to the histidine-containing high-affinity site.</text>
</comment>
<reference evidence="13" key="1">
    <citation type="submission" date="2020-07" db="EMBL/GenBank/DDBJ databases">
        <title>Draft Genome Sequence of a Deep-Sea Yeast, Naganishia (Cryptococcus) liquefaciens strain N6.</title>
        <authorList>
            <person name="Han Y.W."/>
            <person name="Kajitani R."/>
            <person name="Morimoto H."/>
            <person name="Parhat M."/>
            <person name="Tsubouchi H."/>
            <person name="Bakenova O."/>
            <person name="Ogata M."/>
            <person name="Argunhan B."/>
            <person name="Aoki R."/>
            <person name="Kajiwara S."/>
            <person name="Itoh T."/>
            <person name="Iwasaki H."/>
        </authorList>
    </citation>
    <scope>NUCLEOTIDE SEQUENCE</scope>
    <source>
        <strain evidence="13">N6</strain>
    </source>
</reference>
<feature type="binding site" evidence="9">
    <location>
        <position position="221"/>
    </location>
    <ligand>
        <name>a divalent metal cation</name>
        <dbReference type="ChEBI" id="CHEBI:60240"/>
        <label>2</label>
        <note>catalytic</note>
    </ligand>
</feature>
<feature type="binding site" evidence="9">
    <location>
        <position position="221"/>
    </location>
    <ligand>
        <name>a divalent metal cation</name>
        <dbReference type="ChEBI" id="CHEBI:60240"/>
        <label>1</label>
    </ligand>
</feature>
<comment type="similarity">
    <text evidence="9">Belongs to the peptidase M24A family. Methionine aminopeptidase eukaryotic type 2 subfamily.</text>
</comment>
<dbReference type="InterPro" id="IPR036390">
    <property type="entry name" value="WH_DNA-bd_sf"/>
</dbReference>
<dbReference type="CDD" id="cd01088">
    <property type="entry name" value="MetAP2"/>
    <property type="match status" value="1"/>
</dbReference>
<dbReference type="PANTHER" id="PTHR45777:SF2">
    <property type="entry name" value="METHIONINE AMINOPEPTIDASE 2"/>
    <property type="match status" value="1"/>
</dbReference>
<feature type="binding site" evidence="9">
    <location>
        <position position="430"/>
    </location>
    <ligand>
        <name>a divalent metal cation</name>
        <dbReference type="ChEBI" id="CHEBI:60240"/>
        <label>1</label>
    </ligand>
</feature>
<evidence type="ECO:0000256" key="6">
    <source>
        <dbReference type="ARBA" id="ARBA00022670"/>
    </source>
</evidence>
<dbReference type="InterPro" id="IPR018349">
    <property type="entry name" value="Pept_M24A_MAP2_BS"/>
</dbReference>
<evidence type="ECO:0000256" key="7">
    <source>
        <dbReference type="ARBA" id="ARBA00022723"/>
    </source>
</evidence>
<dbReference type="InterPro" id="IPR050247">
    <property type="entry name" value="Met_Aminopeptidase_Type2"/>
</dbReference>
<proteinExistence type="inferred from homology"/>
<comment type="function">
    <text evidence="9 10">Cotranslationally removes the N-terminal methionine from nascent proteins. The N-terminal methionine is often cleaved when the second residue in the primary sequence is small and uncharged (Met-Ala-, Cys, Gly, Pro, Ser, Thr, or Val).</text>
</comment>
<evidence type="ECO:0000256" key="3">
    <source>
        <dbReference type="ARBA" id="ARBA00001954"/>
    </source>
</evidence>
<dbReference type="InterPro" id="IPR036388">
    <property type="entry name" value="WH-like_DNA-bd_sf"/>
</dbReference>
<feature type="binding site" evidence="9">
    <location>
        <position position="190"/>
    </location>
    <ligand>
        <name>substrate</name>
    </ligand>
</feature>
<dbReference type="GO" id="GO:0005737">
    <property type="term" value="C:cytoplasm"/>
    <property type="evidence" value="ECO:0007669"/>
    <property type="project" value="UniProtKB-SubCell"/>
</dbReference>
<feature type="binding site" evidence="9">
    <location>
        <position position="298"/>
    </location>
    <ligand>
        <name>substrate</name>
    </ligand>
</feature>
<comment type="caution">
    <text evidence="13">The sequence shown here is derived from an EMBL/GenBank/DDBJ whole genome shotgun (WGS) entry which is preliminary data.</text>
</comment>
<feature type="compositionally biased region" description="Acidic residues" evidence="11">
    <location>
        <begin position="34"/>
        <end position="47"/>
    </location>
</feature>
<keyword evidence="6 9" id="KW-0645">Protease</keyword>
<keyword evidence="4 9" id="KW-0031">Aminopeptidase</keyword>
<feature type="binding site" evidence="9">
    <location>
        <position position="333"/>
    </location>
    <ligand>
        <name>a divalent metal cation</name>
        <dbReference type="ChEBI" id="CHEBI:60240"/>
        <label>2</label>
        <note>catalytic</note>
    </ligand>
</feature>
<dbReference type="Proteomes" id="UP000620104">
    <property type="component" value="Unassembled WGS sequence"/>
</dbReference>
<dbReference type="PROSITE" id="PS01202">
    <property type="entry name" value="MAP_2"/>
    <property type="match status" value="1"/>
</dbReference>
<evidence type="ECO:0000256" key="5">
    <source>
        <dbReference type="ARBA" id="ARBA00022490"/>
    </source>
</evidence>
<evidence type="ECO:0000313" key="13">
    <source>
        <dbReference type="EMBL" id="GHJ86619.1"/>
    </source>
</evidence>
<keyword evidence="14" id="KW-1185">Reference proteome</keyword>
<feature type="binding site" evidence="9">
    <location>
        <position position="430"/>
    </location>
    <ligand>
        <name>a divalent metal cation</name>
        <dbReference type="ChEBI" id="CHEBI:60240"/>
        <label>2</label>
        <note>catalytic</note>
    </ligand>
</feature>
<dbReference type="InterPro" id="IPR000994">
    <property type="entry name" value="Pept_M24"/>
</dbReference>
<dbReference type="SUPFAM" id="SSF46785">
    <property type="entry name" value="Winged helix' DNA-binding domain"/>
    <property type="match status" value="1"/>
</dbReference>
<gene>
    <name evidence="13" type="ORF">NliqN6_3021</name>
</gene>
<dbReference type="GO" id="GO:0046872">
    <property type="term" value="F:metal ion binding"/>
    <property type="evidence" value="ECO:0007669"/>
    <property type="project" value="UniProtKB-UniRule"/>
</dbReference>
<dbReference type="Pfam" id="PF00557">
    <property type="entry name" value="Peptidase_M24"/>
    <property type="match status" value="1"/>
</dbReference>
<evidence type="ECO:0000256" key="9">
    <source>
        <dbReference type="HAMAP-Rule" id="MF_03175"/>
    </source>
</evidence>
<comment type="cofactor">
    <cofactor evidence="2">
        <name>Mn(2+)</name>
        <dbReference type="ChEBI" id="CHEBI:29035"/>
    </cofactor>
</comment>
<keyword evidence="5 9" id="KW-0963">Cytoplasm</keyword>
<feature type="binding site" evidence="9">
    <location>
        <position position="210"/>
    </location>
    <ligand>
        <name>a divalent metal cation</name>
        <dbReference type="ChEBI" id="CHEBI:60240"/>
        <label>1</label>
    </ligand>
</feature>
<name>A0A8H3YEM0_9TREE</name>
<feature type="domain" description="Peptidase M24" evidence="12">
    <location>
        <begin position="128"/>
        <end position="334"/>
    </location>
</feature>
<dbReference type="InterPro" id="IPR036005">
    <property type="entry name" value="Creatinase/aminopeptidase-like"/>
</dbReference>
<evidence type="ECO:0000256" key="1">
    <source>
        <dbReference type="ARBA" id="ARBA00000294"/>
    </source>
</evidence>
<evidence type="ECO:0000256" key="8">
    <source>
        <dbReference type="ARBA" id="ARBA00022801"/>
    </source>
</evidence>
<evidence type="ECO:0000313" key="14">
    <source>
        <dbReference type="Proteomes" id="UP000620104"/>
    </source>
</evidence>
<dbReference type="AlphaFoldDB" id="A0A8H3YEM0"/>
<dbReference type="PRINTS" id="PR00599">
    <property type="entry name" value="MAPEPTIDASE"/>
</dbReference>
<dbReference type="InterPro" id="IPR002468">
    <property type="entry name" value="Pept_M24A_MAP2"/>
</dbReference>
<evidence type="ECO:0000256" key="2">
    <source>
        <dbReference type="ARBA" id="ARBA00001936"/>
    </source>
</evidence>
<dbReference type="OrthoDB" id="7848262at2759"/>
<dbReference type="EMBL" id="BLZA01000019">
    <property type="protein sequence ID" value="GHJ86619.1"/>
    <property type="molecule type" value="Genomic_DNA"/>
</dbReference>
<dbReference type="SUPFAM" id="SSF55920">
    <property type="entry name" value="Creatinase/aminopeptidase"/>
    <property type="match status" value="1"/>
</dbReference>
<dbReference type="Gene3D" id="3.90.230.10">
    <property type="entry name" value="Creatinase/methionine aminopeptidase superfamily"/>
    <property type="match status" value="1"/>
</dbReference>
<protein>
    <recommendedName>
        <fullName evidence="9">Methionine aminopeptidase 2</fullName>
        <shortName evidence="9">MAP 2</shortName>
        <shortName evidence="9">MetAP 2</shortName>
        <ecNumber evidence="9">3.4.11.18</ecNumber>
    </recommendedName>
    <alternativeName>
        <fullName evidence="9">Peptidase M</fullName>
    </alternativeName>
</protein>
<dbReference type="NCBIfam" id="TIGR00501">
    <property type="entry name" value="met_pdase_II"/>
    <property type="match status" value="1"/>
</dbReference>
<dbReference type="GO" id="GO:0004239">
    <property type="term" value="F:initiator methionyl aminopeptidase activity"/>
    <property type="evidence" value="ECO:0007669"/>
    <property type="project" value="UniProtKB-UniRule"/>
</dbReference>
<feature type="compositionally biased region" description="Basic and acidic residues" evidence="11">
    <location>
        <begin position="11"/>
        <end position="33"/>
    </location>
</feature>
<feature type="region of interest" description="Disordered" evidence="11">
    <location>
        <begin position="1"/>
        <end position="110"/>
    </location>
</feature>
<dbReference type="GO" id="GO:0006508">
    <property type="term" value="P:proteolysis"/>
    <property type="evidence" value="ECO:0007669"/>
    <property type="project" value="UniProtKB-KW"/>
</dbReference>
<comment type="subcellular location">
    <subcellularLocation>
        <location evidence="9">Cytoplasm</location>
    </subcellularLocation>
</comment>
<comment type="catalytic activity">
    <reaction evidence="1 9 10">
        <text>Release of N-terminal amino acids, preferentially methionine, from peptides and arylamides.</text>
        <dbReference type="EC" id="3.4.11.18"/>
    </reaction>
</comment>
<dbReference type="Gene3D" id="1.10.10.10">
    <property type="entry name" value="Winged helix-like DNA-binding domain superfamily/Winged helix DNA-binding domain"/>
    <property type="match status" value="1"/>
</dbReference>
<feature type="compositionally biased region" description="Basic residues" evidence="11">
    <location>
        <begin position="57"/>
        <end position="70"/>
    </location>
</feature>
<keyword evidence="8 9" id="KW-0378">Hydrolase</keyword>
<dbReference type="InterPro" id="IPR001714">
    <property type="entry name" value="Pept_M24_MAP"/>
</dbReference>
<evidence type="ECO:0000256" key="11">
    <source>
        <dbReference type="SAM" id="MobiDB-lite"/>
    </source>
</evidence>
<keyword evidence="7 9" id="KW-0479">Metal-binding</keyword>
<comment type="cofactor">
    <cofactor evidence="3">
        <name>Fe(2+)</name>
        <dbReference type="ChEBI" id="CHEBI:29033"/>
    </cofactor>
</comment>
<organism evidence="13 14">
    <name type="scientific">Naganishia liquefaciens</name>
    <dbReference type="NCBI Taxonomy" id="104408"/>
    <lineage>
        <taxon>Eukaryota</taxon>
        <taxon>Fungi</taxon>
        <taxon>Dikarya</taxon>
        <taxon>Basidiomycota</taxon>
        <taxon>Agaricomycotina</taxon>
        <taxon>Tremellomycetes</taxon>
        <taxon>Filobasidiales</taxon>
        <taxon>Filobasidiaceae</taxon>
        <taxon>Naganishia</taxon>
    </lineage>
</organism>
<accession>A0A8H3YEM0</accession>
<feature type="binding site" evidence="9">
    <location>
        <position position="290"/>
    </location>
    <ligand>
        <name>a divalent metal cation</name>
        <dbReference type="ChEBI" id="CHEBI:60240"/>
        <label>2</label>
        <note>catalytic</note>
    </ligand>
</feature>
<dbReference type="HAMAP" id="MF_03175">
    <property type="entry name" value="MetAP_2_euk"/>
    <property type="match status" value="1"/>
</dbReference>
<evidence type="ECO:0000256" key="10">
    <source>
        <dbReference type="RuleBase" id="RU003653"/>
    </source>
</evidence>
<dbReference type="PANTHER" id="PTHR45777">
    <property type="entry name" value="METHIONINE AMINOPEPTIDASE 2"/>
    <property type="match status" value="1"/>
</dbReference>
<evidence type="ECO:0000259" key="12">
    <source>
        <dbReference type="Pfam" id="PF00557"/>
    </source>
</evidence>
<sequence>MTPVAIPQAEESTKTAEELKKLQLNGDGEKKEAVEEDDDDEDDDEDNAQAGGNGEGKKKKKKKKSKKKKAVQSSPPRVPVSKLFKNNVYPVGEEQEYRNDNTYRTSSAEKKELERLTHEDPATTYTSVRRAAEVHRQVRQYAQQNIKPGMTMTEIAEMIEDGTRALVEENGFDSGIGFPTGLSVNEIAAHYTPNAGDTKVLQKGDVMKVDFGVHVNGRIVDSAFTLNFEPTYDNLLAAVKDATNAGIKEAGIDVCLCEIGDAVQEVMESYEVEVNGKTYPVKAISNLNGHSIAPYSIHGGQNGIPGKSVPIVKMHGSQRDETKMEEGEYYAIETFGSTGRGRVFEQGACSHYSLSTNMPERYTLRHETARSLLKTIQKNFGTLPFCRRYLDRLGEKNYLLALNTLVKEGLVDDHPPLVDPEPGCMTAQYEHTILLRPTVKEVVSRGTDY</sequence>
<dbReference type="EC" id="3.4.11.18" evidence="9"/>
<feature type="compositionally biased region" description="Basic and acidic residues" evidence="11">
    <location>
        <begin position="95"/>
        <end position="110"/>
    </location>
</feature>
<dbReference type="GO" id="GO:0070006">
    <property type="term" value="F:metalloaminopeptidase activity"/>
    <property type="evidence" value="ECO:0007669"/>
    <property type="project" value="UniProtKB-UniRule"/>
</dbReference>
<evidence type="ECO:0000256" key="4">
    <source>
        <dbReference type="ARBA" id="ARBA00022438"/>
    </source>
</evidence>